<evidence type="ECO:0000259" key="3">
    <source>
        <dbReference type="Pfam" id="PF00501"/>
    </source>
</evidence>
<dbReference type="Proteomes" id="UP001500618">
    <property type="component" value="Unassembled WGS sequence"/>
</dbReference>
<gene>
    <name evidence="5" type="ORF">GCM10009765_80380</name>
</gene>
<feature type="domain" description="AMP-binding enzyme C-terminal" evidence="4">
    <location>
        <begin position="467"/>
        <end position="540"/>
    </location>
</feature>
<dbReference type="InterPro" id="IPR000873">
    <property type="entry name" value="AMP-dep_synth/lig_dom"/>
</dbReference>
<dbReference type="InterPro" id="IPR042099">
    <property type="entry name" value="ANL_N_sf"/>
</dbReference>
<name>A0ABN2J8B5_9ACTN</name>
<comment type="caution">
    <text evidence="5">The sequence shown here is derived from an EMBL/GenBank/DDBJ whole genome shotgun (WGS) entry which is preliminary data.</text>
</comment>
<dbReference type="EMBL" id="BAAANY010000044">
    <property type="protein sequence ID" value="GAA1720020.1"/>
    <property type="molecule type" value="Genomic_DNA"/>
</dbReference>
<dbReference type="Gene3D" id="3.40.50.12780">
    <property type="entry name" value="N-terminal domain of ligase-like"/>
    <property type="match status" value="1"/>
</dbReference>
<keyword evidence="6" id="KW-1185">Reference proteome</keyword>
<evidence type="ECO:0000256" key="2">
    <source>
        <dbReference type="ARBA" id="ARBA00022598"/>
    </source>
</evidence>
<dbReference type="InterPro" id="IPR025110">
    <property type="entry name" value="AMP-bd_C"/>
</dbReference>
<feature type="domain" description="AMP-dependent synthetase/ligase" evidence="3">
    <location>
        <begin position="67"/>
        <end position="419"/>
    </location>
</feature>
<protein>
    <submittedName>
        <fullName evidence="5">Acyl-CoA synthetase</fullName>
    </submittedName>
</protein>
<dbReference type="Pfam" id="PF13193">
    <property type="entry name" value="AMP-binding_C"/>
    <property type="match status" value="1"/>
</dbReference>
<evidence type="ECO:0000313" key="5">
    <source>
        <dbReference type="EMBL" id="GAA1720020.1"/>
    </source>
</evidence>
<dbReference type="InterPro" id="IPR020845">
    <property type="entry name" value="AMP-binding_CS"/>
</dbReference>
<dbReference type="InterPro" id="IPR045851">
    <property type="entry name" value="AMP-bd_C_sf"/>
</dbReference>
<accession>A0ABN2J8B5</accession>
<keyword evidence="2" id="KW-0436">Ligase</keyword>
<reference evidence="5 6" key="1">
    <citation type="journal article" date="2019" name="Int. J. Syst. Evol. Microbiol.">
        <title>The Global Catalogue of Microorganisms (GCM) 10K type strain sequencing project: providing services to taxonomists for standard genome sequencing and annotation.</title>
        <authorList>
            <consortium name="The Broad Institute Genomics Platform"/>
            <consortium name="The Broad Institute Genome Sequencing Center for Infectious Disease"/>
            <person name="Wu L."/>
            <person name="Ma J."/>
        </authorList>
    </citation>
    <scope>NUCLEOTIDE SEQUENCE [LARGE SCALE GENOMIC DNA]</scope>
    <source>
        <strain evidence="5 6">JCM 14718</strain>
    </source>
</reference>
<comment type="similarity">
    <text evidence="1">Belongs to the ATP-dependent AMP-binding enzyme family.</text>
</comment>
<dbReference type="CDD" id="cd04433">
    <property type="entry name" value="AFD_class_I"/>
    <property type="match status" value="1"/>
</dbReference>
<dbReference type="Pfam" id="PF00501">
    <property type="entry name" value="AMP-binding"/>
    <property type="match status" value="1"/>
</dbReference>
<evidence type="ECO:0000313" key="6">
    <source>
        <dbReference type="Proteomes" id="UP001500618"/>
    </source>
</evidence>
<sequence>MLTRLSELPNRLRELPALAARVPNVLHSVDVMRRAGLMVLSRPDTGVKALLAMRRWGPIVGAATISMERDPYALAIVDERGQLTYGQLDRQSNALARGWHDDGLAEGDVIAVLCRDHRWLVLAMLAAGKLGARLLLMNTGFSGPALADVSERENVSAAVYDHEFAGLMDALPDRVRRYLAWAEDDEAVRATTLDDLIANNSDKAVPVPPRPGGLILLTSGTTGTPKGAPREIRSPFAAAHFLERIPWRTGECTMLAAPMFHGTGFSQFVLNLALGSTIVVRRRFDPEATLQALEEFRCTALVVVPTMLSRILDLGPGVLKRYDTGRLRIIFAAGSALSPDLGNRIIKNFGPVLYNLYGSTEIAVASIATPNEWQQAPGTVGRAPHGCEVRLYDKDGQRVTEPNVTGRIFVGSELSFSGYTDGGNKAAIDGLLSSGDVGHFDEAGLLFVDGRDDDMIVSGGENVYPIEVENLLLDHEDVSDAAVVGVPDKDFGQRLRAFVVITGNVDAESLKAYVKANLARHKVPREVIFLDELPRNATGKVLKRKLAEYDEE</sequence>
<dbReference type="PROSITE" id="PS00455">
    <property type="entry name" value="AMP_BINDING"/>
    <property type="match status" value="1"/>
</dbReference>
<dbReference type="PANTHER" id="PTHR43201:SF5">
    <property type="entry name" value="MEDIUM-CHAIN ACYL-COA LIGASE ACSF2, MITOCHONDRIAL"/>
    <property type="match status" value="1"/>
</dbReference>
<evidence type="ECO:0000256" key="1">
    <source>
        <dbReference type="ARBA" id="ARBA00006432"/>
    </source>
</evidence>
<dbReference type="Gene3D" id="3.30.300.30">
    <property type="match status" value="1"/>
</dbReference>
<evidence type="ECO:0000259" key="4">
    <source>
        <dbReference type="Pfam" id="PF13193"/>
    </source>
</evidence>
<dbReference type="PANTHER" id="PTHR43201">
    <property type="entry name" value="ACYL-COA SYNTHETASE"/>
    <property type="match status" value="1"/>
</dbReference>
<dbReference type="SUPFAM" id="SSF56801">
    <property type="entry name" value="Acetyl-CoA synthetase-like"/>
    <property type="match status" value="1"/>
</dbReference>
<proteinExistence type="inferred from homology"/>
<organism evidence="5 6">
    <name type="scientific">Fodinicola feengrottensis</name>
    <dbReference type="NCBI Taxonomy" id="435914"/>
    <lineage>
        <taxon>Bacteria</taxon>
        <taxon>Bacillati</taxon>
        <taxon>Actinomycetota</taxon>
        <taxon>Actinomycetes</taxon>
        <taxon>Mycobacteriales</taxon>
        <taxon>Fodinicola</taxon>
    </lineage>
</organism>